<dbReference type="PANTHER" id="PTHR43115:SF4">
    <property type="entry name" value="DEHYDROGENASE_REDUCTASE SDR FAMILY MEMBER 11"/>
    <property type="match status" value="1"/>
</dbReference>
<evidence type="ECO:0000313" key="4">
    <source>
        <dbReference type="EMBL" id="KAK4879385.1"/>
    </source>
</evidence>
<name>A0AAN7P304_9COLE</name>
<dbReference type="AlphaFoldDB" id="A0AAN7P304"/>
<protein>
    <recommendedName>
        <fullName evidence="6">Farnesol dehydrogenase</fullName>
    </recommendedName>
</protein>
<dbReference type="PANTHER" id="PTHR43115">
    <property type="entry name" value="DEHYDROGENASE/REDUCTASE SDR FAMILY MEMBER 11"/>
    <property type="match status" value="1"/>
</dbReference>
<evidence type="ECO:0000256" key="3">
    <source>
        <dbReference type="RuleBase" id="RU000363"/>
    </source>
</evidence>
<comment type="similarity">
    <text evidence="1 3">Belongs to the short-chain dehydrogenases/reductases (SDR) family.</text>
</comment>
<dbReference type="InterPro" id="IPR036291">
    <property type="entry name" value="NAD(P)-bd_dom_sf"/>
</dbReference>
<keyword evidence="2" id="KW-0560">Oxidoreductase</keyword>
<accession>A0AAN7P304</accession>
<dbReference type="PRINTS" id="PR00080">
    <property type="entry name" value="SDRFAMILY"/>
</dbReference>
<gene>
    <name evidence="4" type="ORF">RN001_007531</name>
</gene>
<comment type="caution">
    <text evidence="4">The sequence shown here is derived from an EMBL/GenBank/DDBJ whole genome shotgun (WGS) entry which is preliminary data.</text>
</comment>
<dbReference type="InterPro" id="IPR002347">
    <property type="entry name" value="SDR_fam"/>
</dbReference>
<keyword evidence="5" id="KW-1185">Reference proteome</keyword>
<reference evidence="5" key="1">
    <citation type="submission" date="2023-01" db="EMBL/GenBank/DDBJ databases">
        <title>Key to firefly adult light organ development and bioluminescence: homeobox transcription factors regulate luciferase expression and transportation to peroxisome.</title>
        <authorList>
            <person name="Fu X."/>
        </authorList>
    </citation>
    <scope>NUCLEOTIDE SEQUENCE [LARGE SCALE GENOMIC DNA]</scope>
</reference>
<sequence>MERWQNKIAVVTGASAGIGAAICETLVESGLKVVGLARRKEKVEELAKTLEGKPGKLYAVKTDVTKESDIVDAFDWITKNLGPIHILINNAGVFKKADLLDGKTEHWKLELETNIIGLCVATREAVKIMKENNIDGHIIHMNSLTGHYVSHTFNSNIYGASKFGITYLTEALRLELNAIKSKIRITSISPGVVKTEILNDSGIPDTLFSMIPCLECKDVTDAVCYVLSRPSHCQVHELIIRPVGDTF</sequence>
<dbReference type="FunFam" id="3.40.50.720:FF:000047">
    <property type="entry name" value="NADP-dependent L-serine/L-allo-threonine dehydrogenase"/>
    <property type="match status" value="1"/>
</dbReference>
<dbReference type="EMBL" id="JARPUR010000003">
    <property type="protein sequence ID" value="KAK4879385.1"/>
    <property type="molecule type" value="Genomic_DNA"/>
</dbReference>
<evidence type="ECO:0000256" key="2">
    <source>
        <dbReference type="ARBA" id="ARBA00023002"/>
    </source>
</evidence>
<dbReference type="Proteomes" id="UP001353858">
    <property type="component" value="Unassembled WGS sequence"/>
</dbReference>
<dbReference type="Pfam" id="PF00106">
    <property type="entry name" value="adh_short"/>
    <property type="match status" value="1"/>
</dbReference>
<proteinExistence type="inferred from homology"/>
<dbReference type="GO" id="GO:0016616">
    <property type="term" value="F:oxidoreductase activity, acting on the CH-OH group of donors, NAD or NADP as acceptor"/>
    <property type="evidence" value="ECO:0007669"/>
    <property type="project" value="UniProtKB-ARBA"/>
</dbReference>
<dbReference type="PRINTS" id="PR00081">
    <property type="entry name" value="GDHRDH"/>
</dbReference>
<organism evidence="4 5">
    <name type="scientific">Aquatica leii</name>
    <dbReference type="NCBI Taxonomy" id="1421715"/>
    <lineage>
        <taxon>Eukaryota</taxon>
        <taxon>Metazoa</taxon>
        <taxon>Ecdysozoa</taxon>
        <taxon>Arthropoda</taxon>
        <taxon>Hexapoda</taxon>
        <taxon>Insecta</taxon>
        <taxon>Pterygota</taxon>
        <taxon>Neoptera</taxon>
        <taxon>Endopterygota</taxon>
        <taxon>Coleoptera</taxon>
        <taxon>Polyphaga</taxon>
        <taxon>Elateriformia</taxon>
        <taxon>Elateroidea</taxon>
        <taxon>Lampyridae</taxon>
        <taxon>Luciolinae</taxon>
        <taxon>Aquatica</taxon>
    </lineage>
</organism>
<dbReference type="Gene3D" id="3.40.50.720">
    <property type="entry name" value="NAD(P)-binding Rossmann-like Domain"/>
    <property type="match status" value="1"/>
</dbReference>
<evidence type="ECO:0000256" key="1">
    <source>
        <dbReference type="ARBA" id="ARBA00006484"/>
    </source>
</evidence>
<evidence type="ECO:0000313" key="5">
    <source>
        <dbReference type="Proteomes" id="UP001353858"/>
    </source>
</evidence>
<dbReference type="SUPFAM" id="SSF51735">
    <property type="entry name" value="NAD(P)-binding Rossmann-fold domains"/>
    <property type="match status" value="1"/>
</dbReference>
<evidence type="ECO:0008006" key="6">
    <source>
        <dbReference type="Google" id="ProtNLM"/>
    </source>
</evidence>